<feature type="transmembrane region" description="Helical" evidence="13">
    <location>
        <begin position="388"/>
        <end position="412"/>
    </location>
</feature>
<dbReference type="InterPro" id="IPR000906">
    <property type="entry name" value="ZU5_dom"/>
</dbReference>
<dbReference type="InterPro" id="IPR003599">
    <property type="entry name" value="Ig_sub"/>
</dbReference>
<dbReference type="SMART" id="SM00005">
    <property type="entry name" value="DEATH"/>
    <property type="match status" value="1"/>
</dbReference>
<dbReference type="PROSITE" id="PS50835">
    <property type="entry name" value="IG_LIKE"/>
    <property type="match status" value="1"/>
</dbReference>
<dbReference type="InterPro" id="IPR011029">
    <property type="entry name" value="DEATH-like_dom_sf"/>
</dbReference>
<dbReference type="PANTHER" id="PTHR12582:SF47">
    <property type="entry name" value="NETRIN RECEPTOR UNC-5"/>
    <property type="match status" value="1"/>
</dbReference>
<dbReference type="PANTHER" id="PTHR12582">
    <property type="entry name" value="NETRIN RECEPTOR UNC5"/>
    <property type="match status" value="1"/>
</dbReference>
<dbReference type="InterPro" id="IPR013098">
    <property type="entry name" value="Ig_I-set"/>
</dbReference>
<keyword evidence="8 13" id="KW-0472">Membrane</keyword>
<dbReference type="InterPro" id="IPR037936">
    <property type="entry name" value="UNC5A-D"/>
</dbReference>
<dbReference type="SMART" id="SM00409">
    <property type="entry name" value="IG"/>
    <property type="match status" value="1"/>
</dbReference>
<dbReference type="FunFam" id="2.20.100.10:FF:000021">
    <property type="entry name" value="semaphorin-5B isoform X1"/>
    <property type="match status" value="1"/>
</dbReference>
<evidence type="ECO:0000256" key="5">
    <source>
        <dbReference type="ARBA" id="ARBA00022729"/>
    </source>
</evidence>
<dbReference type="Pfam" id="PF17217">
    <property type="entry name" value="UPA"/>
    <property type="match status" value="1"/>
</dbReference>
<keyword evidence="18" id="KW-1185">Reference proteome</keyword>
<dbReference type="Gene3D" id="2.20.100.10">
    <property type="entry name" value="Thrombospondin type-1 (TSP1) repeat"/>
    <property type="match status" value="2"/>
</dbReference>
<dbReference type="Pfam" id="PF25609">
    <property type="entry name" value="Unc5_NetrinR_N"/>
    <property type="match status" value="1"/>
</dbReference>
<proteinExistence type="inferred from homology"/>
<evidence type="ECO:0000256" key="1">
    <source>
        <dbReference type="ARBA" id="ARBA00004479"/>
    </source>
</evidence>
<dbReference type="Pfam" id="PF07679">
    <property type="entry name" value="I-set"/>
    <property type="match status" value="1"/>
</dbReference>
<dbReference type="SMART" id="SM00218">
    <property type="entry name" value="ZU5"/>
    <property type="match status" value="1"/>
</dbReference>
<evidence type="ECO:0000313" key="18">
    <source>
        <dbReference type="Proteomes" id="UP001152799"/>
    </source>
</evidence>
<dbReference type="GO" id="GO:0005886">
    <property type="term" value="C:plasma membrane"/>
    <property type="evidence" value="ECO:0007669"/>
    <property type="project" value="UniProtKB-SubCell"/>
</dbReference>
<accession>A0A9P0DEV1</accession>
<dbReference type="SUPFAM" id="SSF48726">
    <property type="entry name" value="Immunoglobulin"/>
    <property type="match status" value="1"/>
</dbReference>
<keyword evidence="3 13" id="KW-0217">Developmental protein</keyword>
<dbReference type="Gene3D" id="2.60.220.30">
    <property type="match status" value="1"/>
</dbReference>
<feature type="domain" description="ZU5" evidence="16">
    <location>
        <begin position="545"/>
        <end position="679"/>
    </location>
</feature>
<evidence type="ECO:0000256" key="10">
    <source>
        <dbReference type="ARBA" id="ARBA00023170"/>
    </source>
</evidence>
<keyword evidence="9" id="KW-1015">Disulfide bond</keyword>
<dbReference type="InterPro" id="IPR000884">
    <property type="entry name" value="TSP1_rpt"/>
</dbReference>
<dbReference type="SUPFAM" id="SSF82895">
    <property type="entry name" value="TSP-1 type 1 repeat"/>
    <property type="match status" value="2"/>
</dbReference>
<dbReference type="SMART" id="SM00209">
    <property type="entry name" value="TSP1"/>
    <property type="match status" value="2"/>
</dbReference>
<evidence type="ECO:0000256" key="14">
    <source>
        <dbReference type="SAM" id="MobiDB-lite"/>
    </source>
</evidence>
<feature type="compositionally biased region" description="Low complexity" evidence="14">
    <location>
        <begin position="490"/>
        <end position="518"/>
    </location>
</feature>
<dbReference type="InterPro" id="IPR057755">
    <property type="entry name" value="UNC5A-D-like_N"/>
</dbReference>
<keyword evidence="12 13" id="KW-0393">Immunoglobulin domain</keyword>
<comment type="subcellular location">
    <subcellularLocation>
        <location evidence="13">Cell membrane</location>
        <topology evidence="13">Single-pass type I membrane protein</topology>
    </subcellularLocation>
    <subcellularLocation>
        <location evidence="1">Membrane</location>
        <topology evidence="1">Single-pass type I membrane protein</topology>
    </subcellularLocation>
</comment>
<evidence type="ECO:0000256" key="6">
    <source>
        <dbReference type="ARBA" id="ARBA00022737"/>
    </source>
</evidence>
<evidence type="ECO:0000256" key="7">
    <source>
        <dbReference type="ARBA" id="ARBA00022989"/>
    </source>
</evidence>
<organism evidence="17 18">
    <name type="scientific">Ceutorhynchus assimilis</name>
    <name type="common">cabbage seed weevil</name>
    <dbReference type="NCBI Taxonomy" id="467358"/>
    <lineage>
        <taxon>Eukaryota</taxon>
        <taxon>Metazoa</taxon>
        <taxon>Ecdysozoa</taxon>
        <taxon>Arthropoda</taxon>
        <taxon>Hexapoda</taxon>
        <taxon>Insecta</taxon>
        <taxon>Pterygota</taxon>
        <taxon>Neoptera</taxon>
        <taxon>Endopterygota</taxon>
        <taxon>Coleoptera</taxon>
        <taxon>Polyphaga</taxon>
        <taxon>Cucujiformia</taxon>
        <taxon>Curculionidae</taxon>
        <taxon>Ceutorhynchinae</taxon>
        <taxon>Ceutorhynchus</taxon>
    </lineage>
</organism>
<keyword evidence="5 13" id="KW-0732">Signal</keyword>
<protein>
    <recommendedName>
        <fullName evidence="13">Netrin receptor UNC5</fullName>
    </recommendedName>
</protein>
<evidence type="ECO:0000256" key="2">
    <source>
        <dbReference type="ARBA" id="ARBA00009844"/>
    </source>
</evidence>
<dbReference type="GO" id="GO:0005042">
    <property type="term" value="F:netrin receptor activity"/>
    <property type="evidence" value="ECO:0007669"/>
    <property type="project" value="UniProtKB-UniRule"/>
</dbReference>
<dbReference type="PROSITE" id="PS50092">
    <property type="entry name" value="TSP1"/>
    <property type="match status" value="2"/>
</dbReference>
<dbReference type="Gene3D" id="1.10.533.10">
    <property type="entry name" value="Death Domain, Fas"/>
    <property type="match status" value="1"/>
</dbReference>
<evidence type="ECO:0000256" key="13">
    <source>
        <dbReference type="RuleBase" id="RU367033"/>
    </source>
</evidence>
<dbReference type="Gene3D" id="2.60.40.10">
    <property type="entry name" value="Immunoglobulins"/>
    <property type="match status" value="2"/>
</dbReference>
<reference evidence="17" key="1">
    <citation type="submission" date="2022-01" db="EMBL/GenBank/DDBJ databases">
        <authorList>
            <person name="King R."/>
        </authorList>
    </citation>
    <scope>NUCLEOTIDE SEQUENCE</scope>
</reference>
<comment type="function">
    <text evidence="13">Receptor for netrin required for axon guidance. Mediates axon repulsion of neuronal growth cones in the developing nervous system upon ligand binding.</text>
</comment>
<evidence type="ECO:0000256" key="12">
    <source>
        <dbReference type="ARBA" id="ARBA00023319"/>
    </source>
</evidence>
<feature type="domain" description="Ig-like" evidence="15">
    <location>
        <begin position="156"/>
        <end position="255"/>
    </location>
</feature>
<dbReference type="InterPro" id="IPR007110">
    <property type="entry name" value="Ig-like_dom"/>
</dbReference>
<dbReference type="InterPro" id="IPR036179">
    <property type="entry name" value="Ig-like_dom_sf"/>
</dbReference>
<gene>
    <name evidence="17" type="ORF">CEUTPL_LOCUS9150</name>
</gene>
<dbReference type="InterPro" id="IPR036383">
    <property type="entry name" value="TSP1_rpt_sf"/>
</dbReference>
<evidence type="ECO:0000256" key="9">
    <source>
        <dbReference type="ARBA" id="ARBA00023157"/>
    </source>
</evidence>
<dbReference type="FunFam" id="2.60.40.10:FF:000037">
    <property type="entry name" value="Unc-5 netrin receptor C"/>
    <property type="match status" value="1"/>
</dbReference>
<evidence type="ECO:0000256" key="3">
    <source>
        <dbReference type="ARBA" id="ARBA00022473"/>
    </source>
</evidence>
<dbReference type="FunFam" id="1.10.533.10:FF:000092">
    <property type="entry name" value="Netrin receptor unc-5"/>
    <property type="match status" value="1"/>
</dbReference>
<dbReference type="PROSITE" id="PS51145">
    <property type="entry name" value="ZU5"/>
    <property type="match status" value="1"/>
</dbReference>
<dbReference type="SUPFAM" id="SSF47986">
    <property type="entry name" value="DEATH domain"/>
    <property type="match status" value="1"/>
</dbReference>
<evidence type="ECO:0000256" key="11">
    <source>
        <dbReference type="ARBA" id="ARBA00023180"/>
    </source>
</evidence>
<dbReference type="EMBL" id="OU892281">
    <property type="protein sequence ID" value="CAH1130530.1"/>
    <property type="molecule type" value="Genomic_DNA"/>
</dbReference>
<dbReference type="Pfam" id="PF00531">
    <property type="entry name" value="Death"/>
    <property type="match status" value="1"/>
</dbReference>
<dbReference type="CDD" id="cd08781">
    <property type="entry name" value="Death_UNC5-like"/>
    <property type="match status" value="1"/>
</dbReference>
<dbReference type="AlphaFoldDB" id="A0A9P0DEV1"/>
<feature type="chain" id="PRO_5040534066" description="Netrin receptor UNC5" evidence="13">
    <location>
        <begin position="26"/>
        <end position="996"/>
    </location>
</feature>
<keyword evidence="7 13" id="KW-1133">Transmembrane helix</keyword>
<dbReference type="SMART" id="SM00408">
    <property type="entry name" value="IGc2"/>
    <property type="match status" value="1"/>
</dbReference>
<dbReference type="Proteomes" id="UP001152799">
    <property type="component" value="Chromosome 5"/>
</dbReference>
<evidence type="ECO:0000256" key="8">
    <source>
        <dbReference type="ARBA" id="ARBA00023136"/>
    </source>
</evidence>
<evidence type="ECO:0000313" key="17">
    <source>
        <dbReference type="EMBL" id="CAH1130530.1"/>
    </source>
</evidence>
<dbReference type="InterPro" id="IPR033772">
    <property type="entry name" value="UPA"/>
</dbReference>
<keyword evidence="10 13" id="KW-0675">Receptor</keyword>
<evidence type="ECO:0000259" key="15">
    <source>
        <dbReference type="PROSITE" id="PS50835"/>
    </source>
</evidence>
<name>A0A9P0DEV1_9CUCU</name>
<dbReference type="Pfam" id="PF00791">
    <property type="entry name" value="ZU5"/>
    <property type="match status" value="1"/>
</dbReference>
<keyword evidence="6" id="KW-0677">Repeat</keyword>
<dbReference type="OrthoDB" id="5973910at2759"/>
<sequence length="996" mass="110720">MAFRTPDLLSFTTLIMVLFLGVVRANQDLPAVENEETIEMSASTSKPTPPEHDENLLLNTDLPIFLTEPLNSFVVKNRAATLHCRAAHSLRVYFKCNGARKVETQDFQFVDPQTGVRIMEAEANVTRDMVEEFFGKEKFKCECYAWNGKGSIKSQPATVEVAYLKKQFDVNPEPVVRVELGHHTELKCIAPQGMPPPRVYWLRGGQMLQSDSSVLVTTEGHLLIGEARTQDTGNYTCVAENIVGKRMAPASQIIVYVNGGWSTWGTWTDCHCPGDILATGKMSTRTCNNPAPSNGGLPCHGSAVKRTKDCVLCPQVEPAHWSAWSEWSDCNEDCVKIRKRQCMPGTGGTKKSCSGKDYQSSPCSSNVCRSMELTRVTEANIQNTQNDFLLYIGLTVAIFLVCLLSFFVIRLYRKKGQHQSLYNMAASDYHPEFFPEQDKKSLSLQPDLTQTVAACYEYPYTTPATSVTRSVSEHHYDVPHLASASDIQMSPATSSTLESSSGKRSQMSSSTNNSDSTYDVATEQVTLPLSSLPTAYAVTPTTSGNYTSATVASTGAFLNLPESGVNLLVPEGAVSRSRKQEIFLSILNEDCFRPKLAEHLTQLSPVVSCGPNVSLNKAVVLKVPHCAELLRNNWSVSILQSDCSDSQWQNAVTLGQETINTNVFCQLDSDSAYLVTECLSRFVIVGKSTNGNATKRLKLAVFAPKLCFQTTVDYCIRVYILEDTDSSMETVFGQEKRLGGYLLDEPRSITFQDGGNALCLNLEAISHGWQAKPGSSYQEVPFAHVWQANSNSLHCSFTVESYEVSRHLNFKLKVHQKGFDYQQLFDIICKDDASDSKTTLSAKHNNEIVPKITIHSETSRSNDSKKSSDYKSAKNLVFDDGTPKAAKNLIVTDRGVSTCDDFNFRLTKQIRKQLCHCLDPPTQRGHDWRMLAHVLHVDRYINFFATKPSPTDCILDLWESRNRNSNALTELKQIFTDMERYDAVGVLDNCLGPNWL</sequence>
<feature type="region of interest" description="Disordered" evidence="14">
    <location>
        <begin position="489"/>
        <end position="518"/>
    </location>
</feature>
<dbReference type="InterPro" id="IPR013783">
    <property type="entry name" value="Ig-like_fold"/>
</dbReference>
<feature type="signal peptide" evidence="13">
    <location>
        <begin position="1"/>
        <end position="25"/>
    </location>
</feature>
<evidence type="ECO:0000259" key="16">
    <source>
        <dbReference type="PROSITE" id="PS51145"/>
    </source>
</evidence>
<keyword evidence="11" id="KW-0325">Glycoprotein</keyword>
<dbReference type="InterPro" id="IPR000488">
    <property type="entry name" value="Death_dom"/>
</dbReference>
<dbReference type="GO" id="GO:0008045">
    <property type="term" value="P:motor neuron axon guidance"/>
    <property type="evidence" value="ECO:0007669"/>
    <property type="project" value="TreeGrafter"/>
</dbReference>
<dbReference type="FunFam" id="2.60.40.10:FF:000032">
    <property type="entry name" value="palladin isoform X1"/>
    <property type="match status" value="1"/>
</dbReference>
<dbReference type="InterPro" id="IPR003598">
    <property type="entry name" value="Ig_sub2"/>
</dbReference>
<evidence type="ECO:0000256" key="4">
    <source>
        <dbReference type="ARBA" id="ARBA00022692"/>
    </source>
</evidence>
<keyword evidence="4 13" id="KW-0812">Transmembrane</keyword>
<comment type="similarity">
    <text evidence="2 13">Belongs to the unc-5 family.</text>
</comment>